<keyword evidence="2" id="KW-1185">Reference proteome</keyword>
<name>A0A163ZNJ2_9BRAD</name>
<gene>
    <name evidence="1" type="ORF">A4A58_26545</name>
</gene>
<dbReference type="AlphaFoldDB" id="A0A163ZNJ2"/>
<reference evidence="1 2" key="1">
    <citation type="submission" date="2016-03" db="EMBL/GenBank/DDBJ databases">
        <title>Microsymbionts genomes from the relict species Vavilovia formosa (Stev.) Fed.</title>
        <authorList>
            <person name="Kopat V."/>
            <person name="Chirak E."/>
            <person name="Kimeklis A."/>
            <person name="Andronov E."/>
        </authorList>
    </citation>
    <scope>NUCLEOTIDE SEQUENCE [LARGE SCALE GENOMIC DNA]</scope>
    <source>
        <strain evidence="1 2">Vaf07</strain>
    </source>
</reference>
<protein>
    <submittedName>
        <fullName evidence="1">Uncharacterized protein</fullName>
    </submittedName>
</protein>
<proteinExistence type="predicted"/>
<accession>A0A163ZNJ2</accession>
<dbReference type="RefSeq" id="WP_068732266.1">
    <property type="nucleotide sequence ID" value="NZ_LVYV01000009.1"/>
</dbReference>
<dbReference type="EMBL" id="LVYV01000009">
    <property type="protein sequence ID" value="KZD23677.1"/>
    <property type="molecule type" value="Genomic_DNA"/>
</dbReference>
<dbReference type="OrthoDB" id="7990014at2"/>
<comment type="caution">
    <text evidence="1">The sequence shown here is derived from an EMBL/GenBank/DDBJ whole genome shotgun (WGS) entry which is preliminary data.</text>
</comment>
<evidence type="ECO:0000313" key="1">
    <source>
        <dbReference type="EMBL" id="KZD23677.1"/>
    </source>
</evidence>
<organism evidence="1 2">
    <name type="scientific">Tardiphaga robiniae</name>
    <dbReference type="NCBI Taxonomy" id="943830"/>
    <lineage>
        <taxon>Bacteria</taxon>
        <taxon>Pseudomonadati</taxon>
        <taxon>Pseudomonadota</taxon>
        <taxon>Alphaproteobacteria</taxon>
        <taxon>Hyphomicrobiales</taxon>
        <taxon>Nitrobacteraceae</taxon>
        <taxon>Tardiphaga</taxon>
    </lineage>
</organism>
<evidence type="ECO:0000313" key="2">
    <source>
        <dbReference type="Proteomes" id="UP000076574"/>
    </source>
</evidence>
<dbReference type="Proteomes" id="UP000076574">
    <property type="component" value="Unassembled WGS sequence"/>
</dbReference>
<sequence>MNALLDFKRGLFFMADELSDIKRELIFRRLLRLTIKAGYKDDQDRDELGRWTSEGGVTVETSDGFLTGIPSIDETSQALSDTLVSVMETLEYLPTMSASQYGIAVHAAFGAAVSLQDLPGVGDIERSFSLDAVDPTYGMAGTIRTDLTLRDIQGDVIAIYDVKTGNARMSSARADELREMTRSSPNTPVFELNVVRGISRKSRGAMSRCAIRIVSFCSN</sequence>